<organism evidence="1 2">
    <name type="scientific">Petromyces alliaceus</name>
    <name type="common">Aspergillus alliaceus</name>
    <dbReference type="NCBI Taxonomy" id="209559"/>
    <lineage>
        <taxon>Eukaryota</taxon>
        <taxon>Fungi</taxon>
        <taxon>Dikarya</taxon>
        <taxon>Ascomycota</taxon>
        <taxon>Pezizomycotina</taxon>
        <taxon>Eurotiomycetes</taxon>
        <taxon>Eurotiomycetidae</taxon>
        <taxon>Eurotiales</taxon>
        <taxon>Aspergillaceae</taxon>
        <taxon>Aspergillus</taxon>
        <taxon>Aspergillus subgen. Circumdati</taxon>
    </lineage>
</organism>
<dbReference type="Proteomes" id="UP000541154">
    <property type="component" value="Unassembled WGS sequence"/>
</dbReference>
<comment type="caution">
    <text evidence="1">The sequence shown here is derived from an EMBL/GenBank/DDBJ whole genome shotgun (WGS) entry which is preliminary data.</text>
</comment>
<sequence length="55" mass="5876">MMSTRFARAGLRATQQFSVPRTAAVNGLRSYATPAQEVKPPVSLYGVDGTYATAL</sequence>
<evidence type="ECO:0000313" key="2">
    <source>
        <dbReference type="Proteomes" id="UP000541154"/>
    </source>
</evidence>
<accession>A0A8H6AHA0</accession>
<reference evidence="1 2" key="1">
    <citation type="submission" date="2019-04" db="EMBL/GenBank/DDBJ databases">
        <title>Aspergillus burnettii sp. nov., novel species from soil in southeast Queensland.</title>
        <authorList>
            <person name="Gilchrist C.L.M."/>
            <person name="Pitt J.I."/>
            <person name="Lange L."/>
            <person name="Lacey H.J."/>
            <person name="Vuong D."/>
            <person name="Midgley D.J."/>
            <person name="Greenfield P."/>
            <person name="Bradbury M."/>
            <person name="Lacey E."/>
            <person name="Busk P.K."/>
            <person name="Pilgaard B."/>
            <person name="Chooi Y.H."/>
            <person name="Piggott A.M."/>
        </authorList>
    </citation>
    <scope>NUCLEOTIDE SEQUENCE [LARGE SCALE GENOMIC DNA]</scope>
    <source>
        <strain evidence="1 2">FRR 5400</strain>
    </source>
</reference>
<evidence type="ECO:0000313" key="1">
    <source>
        <dbReference type="EMBL" id="KAF5866945.1"/>
    </source>
</evidence>
<name>A0A8H6AHA0_PETAA</name>
<keyword evidence="2" id="KW-1185">Reference proteome</keyword>
<gene>
    <name evidence="1" type="primary">ATP5_2</name>
    <name evidence="1" type="ORF">ETB97_006789</name>
</gene>
<proteinExistence type="predicted"/>
<dbReference type="EMBL" id="SPNV01000003">
    <property type="protein sequence ID" value="KAF5866945.1"/>
    <property type="molecule type" value="Genomic_DNA"/>
</dbReference>
<dbReference type="AlphaFoldDB" id="A0A8H6AHA0"/>
<feature type="non-terminal residue" evidence="1">
    <location>
        <position position="55"/>
    </location>
</feature>
<protein>
    <submittedName>
        <fullName evidence="1">ATP synthase F0 subcomplex subunit OSCP atp5</fullName>
    </submittedName>
</protein>